<evidence type="ECO:0000313" key="2">
    <source>
        <dbReference type="Proteomes" id="UP001497623"/>
    </source>
</evidence>
<dbReference type="EMBL" id="CAXKWB010000297">
    <property type="protein sequence ID" value="CAL4060248.1"/>
    <property type="molecule type" value="Genomic_DNA"/>
</dbReference>
<comment type="caution">
    <text evidence="1">The sequence shown here is derived from an EMBL/GenBank/DDBJ whole genome shotgun (WGS) entry which is preliminary data.</text>
</comment>
<reference evidence="1 2" key="1">
    <citation type="submission" date="2024-05" db="EMBL/GenBank/DDBJ databases">
        <authorList>
            <person name="Wallberg A."/>
        </authorList>
    </citation>
    <scope>NUCLEOTIDE SEQUENCE [LARGE SCALE GENOMIC DNA]</scope>
</reference>
<organism evidence="1 2">
    <name type="scientific">Meganyctiphanes norvegica</name>
    <name type="common">Northern krill</name>
    <name type="synonym">Thysanopoda norvegica</name>
    <dbReference type="NCBI Taxonomy" id="48144"/>
    <lineage>
        <taxon>Eukaryota</taxon>
        <taxon>Metazoa</taxon>
        <taxon>Ecdysozoa</taxon>
        <taxon>Arthropoda</taxon>
        <taxon>Crustacea</taxon>
        <taxon>Multicrustacea</taxon>
        <taxon>Malacostraca</taxon>
        <taxon>Eumalacostraca</taxon>
        <taxon>Eucarida</taxon>
        <taxon>Euphausiacea</taxon>
        <taxon>Euphausiidae</taxon>
        <taxon>Meganyctiphanes</taxon>
    </lineage>
</organism>
<gene>
    <name evidence="1" type="ORF">MNOR_LOCUS1176</name>
</gene>
<keyword evidence="2" id="KW-1185">Reference proteome</keyword>
<protein>
    <submittedName>
        <fullName evidence="1">Uncharacterized protein</fullName>
    </submittedName>
</protein>
<evidence type="ECO:0000313" key="1">
    <source>
        <dbReference type="EMBL" id="CAL4060248.1"/>
    </source>
</evidence>
<name>A0AAV2PJ35_MEGNR</name>
<dbReference type="Proteomes" id="UP001497623">
    <property type="component" value="Unassembled WGS sequence"/>
</dbReference>
<proteinExistence type="predicted"/>
<sequence>MQFKSKKSALGVAKSSILWIIWTSGEEQAHVSPRSQADVKEPWMCHIEKGNERTPKLTLQCYPRRAGSEILNWTLFLLRICVEQRSAVLWRHEPFLARNLNLRLNLMYCLQATPTRLRWRALRSLRSLHDIALLLPSEAKKRDSWQGMRQDLTRGFR</sequence>
<dbReference type="AlphaFoldDB" id="A0AAV2PJ35"/>
<accession>A0AAV2PJ35</accession>